<keyword evidence="1" id="KW-1133">Transmembrane helix</keyword>
<feature type="transmembrane region" description="Helical" evidence="1">
    <location>
        <begin position="71"/>
        <end position="91"/>
    </location>
</feature>
<evidence type="ECO:0000256" key="1">
    <source>
        <dbReference type="SAM" id="Phobius"/>
    </source>
</evidence>
<evidence type="ECO:0000313" key="3">
    <source>
        <dbReference type="Proteomes" id="UP000184063"/>
    </source>
</evidence>
<dbReference type="AlphaFoldDB" id="A0A1M3U1T4"/>
<dbReference type="EMBL" id="KV878236">
    <property type="protein sequence ID" value="OJZ92963.1"/>
    <property type="molecule type" value="Genomic_DNA"/>
</dbReference>
<evidence type="ECO:0000313" key="2">
    <source>
        <dbReference type="EMBL" id="OJZ92963.1"/>
    </source>
</evidence>
<organism evidence="2 3">
    <name type="scientific">Aspergillus luchuensis (strain CBS 106.47)</name>
    <dbReference type="NCBI Taxonomy" id="1137211"/>
    <lineage>
        <taxon>Eukaryota</taxon>
        <taxon>Fungi</taxon>
        <taxon>Dikarya</taxon>
        <taxon>Ascomycota</taxon>
        <taxon>Pezizomycotina</taxon>
        <taxon>Eurotiomycetes</taxon>
        <taxon>Eurotiomycetidae</taxon>
        <taxon>Eurotiales</taxon>
        <taxon>Aspergillaceae</taxon>
        <taxon>Aspergillus</taxon>
        <taxon>Aspergillus subgen. Circumdati</taxon>
    </lineage>
</organism>
<gene>
    <name evidence="2" type="ORF">ASPFODRAFT_281452</name>
</gene>
<sequence>MLKSGLAGSASVALCPQMSFCIHESGECCAMPVRKKIIFAPRSNSTYDIYSYPSDYPTFQQLSSLAGGPNALAQFFFFFFFFFLRGPLALIDSIQTVQPGWWSDQGY</sequence>
<name>A0A1M3U1T4_ASPLC</name>
<keyword evidence="1" id="KW-0812">Transmembrane</keyword>
<protein>
    <submittedName>
        <fullName evidence="2">Uncharacterized protein</fullName>
    </submittedName>
</protein>
<accession>A0A1M3U1T4</accession>
<dbReference type="Proteomes" id="UP000184063">
    <property type="component" value="Unassembled WGS sequence"/>
</dbReference>
<reference evidence="3" key="1">
    <citation type="journal article" date="2017" name="Genome Biol.">
        <title>Comparative genomics reveals high biological diversity and specific adaptations in the industrially and medically important fungal genus Aspergillus.</title>
        <authorList>
            <person name="de Vries R.P."/>
            <person name="Riley R."/>
            <person name="Wiebenga A."/>
            <person name="Aguilar-Osorio G."/>
            <person name="Amillis S."/>
            <person name="Uchima C.A."/>
            <person name="Anderluh G."/>
            <person name="Asadollahi M."/>
            <person name="Askin M."/>
            <person name="Barry K."/>
            <person name="Battaglia E."/>
            <person name="Bayram O."/>
            <person name="Benocci T."/>
            <person name="Braus-Stromeyer S.A."/>
            <person name="Caldana C."/>
            <person name="Canovas D."/>
            <person name="Cerqueira G.C."/>
            <person name="Chen F."/>
            <person name="Chen W."/>
            <person name="Choi C."/>
            <person name="Clum A."/>
            <person name="Dos Santos R.A."/>
            <person name="Damasio A.R."/>
            <person name="Diallinas G."/>
            <person name="Emri T."/>
            <person name="Fekete E."/>
            <person name="Flipphi M."/>
            <person name="Freyberg S."/>
            <person name="Gallo A."/>
            <person name="Gournas C."/>
            <person name="Habgood R."/>
            <person name="Hainaut M."/>
            <person name="Harispe M.L."/>
            <person name="Henrissat B."/>
            <person name="Hilden K.S."/>
            <person name="Hope R."/>
            <person name="Hossain A."/>
            <person name="Karabika E."/>
            <person name="Karaffa L."/>
            <person name="Karanyi Z."/>
            <person name="Krasevec N."/>
            <person name="Kuo A."/>
            <person name="Kusch H."/>
            <person name="LaButti K."/>
            <person name="Lagendijk E.L."/>
            <person name="Lapidus A."/>
            <person name="Levasseur A."/>
            <person name="Lindquist E."/>
            <person name="Lipzen A."/>
            <person name="Logrieco A.F."/>
            <person name="MacCabe A."/>
            <person name="Maekelae M.R."/>
            <person name="Malavazi I."/>
            <person name="Melin P."/>
            <person name="Meyer V."/>
            <person name="Mielnichuk N."/>
            <person name="Miskei M."/>
            <person name="Molnar A.P."/>
            <person name="Mule G."/>
            <person name="Ngan C.Y."/>
            <person name="Orejas M."/>
            <person name="Orosz E."/>
            <person name="Ouedraogo J.P."/>
            <person name="Overkamp K.M."/>
            <person name="Park H.-S."/>
            <person name="Perrone G."/>
            <person name="Piumi F."/>
            <person name="Punt P.J."/>
            <person name="Ram A.F."/>
            <person name="Ramon A."/>
            <person name="Rauscher S."/>
            <person name="Record E."/>
            <person name="Riano-Pachon D.M."/>
            <person name="Robert V."/>
            <person name="Roehrig J."/>
            <person name="Ruller R."/>
            <person name="Salamov A."/>
            <person name="Salih N.S."/>
            <person name="Samson R.A."/>
            <person name="Sandor E."/>
            <person name="Sanguinetti M."/>
            <person name="Schuetze T."/>
            <person name="Sepcic K."/>
            <person name="Shelest E."/>
            <person name="Sherlock G."/>
            <person name="Sophianopoulou V."/>
            <person name="Squina F.M."/>
            <person name="Sun H."/>
            <person name="Susca A."/>
            <person name="Todd R.B."/>
            <person name="Tsang A."/>
            <person name="Unkles S.E."/>
            <person name="van de Wiele N."/>
            <person name="van Rossen-Uffink D."/>
            <person name="Oliveira J.V."/>
            <person name="Vesth T.C."/>
            <person name="Visser J."/>
            <person name="Yu J.-H."/>
            <person name="Zhou M."/>
            <person name="Andersen M.R."/>
            <person name="Archer D.B."/>
            <person name="Baker S.E."/>
            <person name="Benoit I."/>
            <person name="Brakhage A.A."/>
            <person name="Braus G.H."/>
            <person name="Fischer R."/>
            <person name="Frisvad J.C."/>
            <person name="Goldman G.H."/>
            <person name="Houbraken J."/>
            <person name="Oakley B."/>
            <person name="Pocsi I."/>
            <person name="Scazzocchio C."/>
            <person name="Seiboth B."/>
            <person name="vanKuyk P.A."/>
            <person name="Wortman J."/>
            <person name="Dyer P.S."/>
            <person name="Grigoriev I.V."/>
        </authorList>
    </citation>
    <scope>NUCLEOTIDE SEQUENCE [LARGE SCALE GENOMIC DNA]</scope>
    <source>
        <strain evidence="3">CBS 106.47</strain>
    </source>
</reference>
<keyword evidence="1" id="KW-0472">Membrane</keyword>
<proteinExistence type="predicted"/>
<dbReference type="VEuPathDB" id="FungiDB:ASPFODRAFT_281452"/>